<dbReference type="Gene3D" id="3.30.70.100">
    <property type="match status" value="1"/>
</dbReference>
<dbReference type="InterPro" id="IPR013097">
    <property type="entry name" value="Dabb"/>
</dbReference>
<sequence>MAIIHLVFFGWKPDVSKKTITEALTRLQALEQDCIHPVSKKPYIKSLKAGGNNSPEGVSDPYTHGFVVEFENAEDRDYYVGKDLAHTNFKNFAGPHLAKVKVVDFEPGKF</sequence>
<evidence type="ECO:0000256" key="1">
    <source>
        <dbReference type="ARBA" id="ARBA00011738"/>
    </source>
</evidence>
<dbReference type="PANTHER" id="PTHR33178:SF10">
    <property type="entry name" value="STRESS-RESPONSE A_B BARREL DOMAIN-CONTAINING PROTEIN"/>
    <property type="match status" value="1"/>
</dbReference>
<dbReference type="AlphaFoldDB" id="A0A9P4PNB0"/>
<evidence type="ECO:0000313" key="3">
    <source>
        <dbReference type="EMBL" id="KAF2447102.1"/>
    </source>
</evidence>
<dbReference type="InterPro" id="IPR044662">
    <property type="entry name" value="HS1/DABB1-like"/>
</dbReference>
<feature type="domain" description="Stress-response A/B barrel" evidence="2">
    <location>
        <begin position="3"/>
        <end position="105"/>
    </location>
</feature>
<reference evidence="3" key="1">
    <citation type="journal article" date="2020" name="Stud. Mycol.">
        <title>101 Dothideomycetes genomes: a test case for predicting lifestyles and emergence of pathogens.</title>
        <authorList>
            <person name="Haridas S."/>
            <person name="Albert R."/>
            <person name="Binder M."/>
            <person name="Bloem J."/>
            <person name="Labutti K."/>
            <person name="Salamov A."/>
            <person name="Andreopoulos B."/>
            <person name="Baker S."/>
            <person name="Barry K."/>
            <person name="Bills G."/>
            <person name="Bluhm B."/>
            <person name="Cannon C."/>
            <person name="Castanera R."/>
            <person name="Culley D."/>
            <person name="Daum C."/>
            <person name="Ezra D."/>
            <person name="Gonzalez J."/>
            <person name="Henrissat B."/>
            <person name="Kuo A."/>
            <person name="Liang C."/>
            <person name="Lipzen A."/>
            <person name="Lutzoni F."/>
            <person name="Magnuson J."/>
            <person name="Mondo S."/>
            <person name="Nolan M."/>
            <person name="Ohm R."/>
            <person name="Pangilinan J."/>
            <person name="Park H.-J."/>
            <person name="Ramirez L."/>
            <person name="Alfaro M."/>
            <person name="Sun H."/>
            <person name="Tritt A."/>
            <person name="Yoshinaga Y."/>
            <person name="Zwiers L.-H."/>
            <person name="Turgeon B."/>
            <person name="Goodwin S."/>
            <person name="Spatafora J."/>
            <person name="Crous P."/>
            <person name="Grigoriev I."/>
        </authorList>
    </citation>
    <scope>NUCLEOTIDE SEQUENCE</scope>
    <source>
        <strain evidence="3">CBS 690.94</strain>
    </source>
</reference>
<protein>
    <recommendedName>
        <fullName evidence="2">Stress-response A/B barrel domain-containing protein</fullName>
    </recommendedName>
</protein>
<dbReference type="InterPro" id="IPR011008">
    <property type="entry name" value="Dimeric_a/b-barrel"/>
</dbReference>
<comment type="caution">
    <text evidence="3">The sequence shown here is derived from an EMBL/GenBank/DDBJ whole genome shotgun (WGS) entry which is preliminary data.</text>
</comment>
<dbReference type="OrthoDB" id="1601230at2759"/>
<dbReference type="Proteomes" id="UP000799764">
    <property type="component" value="Unassembled WGS sequence"/>
</dbReference>
<accession>A0A9P4PNB0</accession>
<dbReference type="EMBL" id="MU001497">
    <property type="protein sequence ID" value="KAF2447102.1"/>
    <property type="molecule type" value="Genomic_DNA"/>
</dbReference>
<evidence type="ECO:0000313" key="4">
    <source>
        <dbReference type="Proteomes" id="UP000799764"/>
    </source>
</evidence>
<dbReference type="SMART" id="SM00886">
    <property type="entry name" value="Dabb"/>
    <property type="match status" value="1"/>
</dbReference>
<proteinExistence type="predicted"/>
<comment type="subunit">
    <text evidence="1">Homodimer.</text>
</comment>
<dbReference type="Pfam" id="PF07876">
    <property type="entry name" value="Dabb"/>
    <property type="match status" value="1"/>
</dbReference>
<dbReference type="PANTHER" id="PTHR33178">
    <property type="match status" value="1"/>
</dbReference>
<gene>
    <name evidence="3" type="ORF">P171DRAFT_519411</name>
</gene>
<organism evidence="3 4">
    <name type="scientific">Karstenula rhodostoma CBS 690.94</name>
    <dbReference type="NCBI Taxonomy" id="1392251"/>
    <lineage>
        <taxon>Eukaryota</taxon>
        <taxon>Fungi</taxon>
        <taxon>Dikarya</taxon>
        <taxon>Ascomycota</taxon>
        <taxon>Pezizomycotina</taxon>
        <taxon>Dothideomycetes</taxon>
        <taxon>Pleosporomycetidae</taxon>
        <taxon>Pleosporales</taxon>
        <taxon>Massarineae</taxon>
        <taxon>Didymosphaeriaceae</taxon>
        <taxon>Karstenula</taxon>
    </lineage>
</organism>
<evidence type="ECO:0000259" key="2">
    <source>
        <dbReference type="PROSITE" id="PS51502"/>
    </source>
</evidence>
<dbReference type="SUPFAM" id="SSF54909">
    <property type="entry name" value="Dimeric alpha+beta barrel"/>
    <property type="match status" value="1"/>
</dbReference>
<keyword evidence="4" id="KW-1185">Reference proteome</keyword>
<name>A0A9P4PNB0_9PLEO</name>
<dbReference type="PROSITE" id="PS51502">
    <property type="entry name" value="S_R_A_B_BARREL"/>
    <property type="match status" value="1"/>
</dbReference>